<dbReference type="OrthoDB" id="9134227at2"/>
<dbReference type="AlphaFoldDB" id="A0A432MF61"/>
<evidence type="ECO:0008006" key="3">
    <source>
        <dbReference type="Google" id="ProtNLM"/>
    </source>
</evidence>
<dbReference type="EMBL" id="RYZH01000048">
    <property type="protein sequence ID" value="RUL84580.1"/>
    <property type="molecule type" value="Genomic_DNA"/>
</dbReference>
<comment type="caution">
    <text evidence="1">The sequence shown here is derived from an EMBL/GenBank/DDBJ whole genome shotgun (WGS) entry which is preliminary data.</text>
</comment>
<dbReference type="Proteomes" id="UP000280296">
    <property type="component" value="Unassembled WGS sequence"/>
</dbReference>
<dbReference type="RefSeq" id="WP_126727253.1">
    <property type="nucleotide sequence ID" value="NZ_RYZH01000048.1"/>
</dbReference>
<keyword evidence="2" id="KW-1185">Reference proteome</keyword>
<evidence type="ECO:0000313" key="2">
    <source>
        <dbReference type="Proteomes" id="UP000280296"/>
    </source>
</evidence>
<evidence type="ECO:0000313" key="1">
    <source>
        <dbReference type="EMBL" id="RUL84580.1"/>
    </source>
</evidence>
<sequence>MAFSRGQTQVLYQFLPGAIFEHDQYGFCQVTSVEFRETRVNEEALFNAVADLLAQWPSDQSRPGFADPRHRPNRRYYVAGTPTSVRFRPYPTLLECRVCGRVFRLRDLVRRPNAQPRRCPQCMGPLTQLRYVQAHNCGRLEEIYYPATACRRHGSAFLTFHDTGRVRSARWRCGLCGNAEVARLRMTPCTCPYSRSLPQGPGSQYERGLKTLALTDSALYLPHIVPFISFDEDQERGLTGDPEHLCLVLARTWGLLDRALPEVIRERATRRERGPAAAQNDAMTESLVQALEQVDPNHPTVKQWRRQQAEQANPLDDTAIGRVRSLLGSAAPAADAATPRQLFEHIAVLDTLETSSVANVHDWLTELGDRDGAERIDQAAQSARENLGIGDLKIIGNFPIALCAVGYTRITRDPNRSILVPFESSDPQGRMPLYVVSAETEGIYLQLDPVRVVAWLVENHWSQGPAPAAREEAWAWLYRNVLGLSQNRWDANYYDPMTVAVRTLLHTISHVLLRHVEWSGFSQNSVGEYLLPGALACVLYANRYAETKIGGLITLFEQRLGIWLDDSAQSGRDCIYDPFCTDEGATCVGCLHREYNCPQFNRELSRAVLYGGPTPPPELGSDLGIPLIQRGFWENVRPSALAASQSAAQR</sequence>
<accession>A0A432MF61</accession>
<protein>
    <recommendedName>
        <fullName evidence="3">DUF1998 domain-containing protein</fullName>
    </recommendedName>
</protein>
<proteinExistence type="predicted"/>
<name>A0A432MF61_9BACT</name>
<reference evidence="1 2" key="2">
    <citation type="submission" date="2019-01" db="EMBL/GenBank/DDBJ databases">
        <title>Tautonia sociabilis, a novel thermotolerant planctomycete of Isosphaeraceae family, isolated from a 4000 m deep subterranean habitat.</title>
        <authorList>
            <person name="Kovaleva O.L."/>
            <person name="Elcheninov A.G."/>
            <person name="Van Heerden E."/>
            <person name="Toshchakov S.V."/>
            <person name="Novikov A."/>
            <person name="Bonch-Osmolovskaya E.A."/>
            <person name="Kublanov I.V."/>
        </authorList>
    </citation>
    <scope>NUCLEOTIDE SEQUENCE [LARGE SCALE GENOMIC DNA]</scope>
    <source>
        <strain evidence="1 2">GM2012</strain>
    </source>
</reference>
<reference evidence="1 2" key="1">
    <citation type="submission" date="2018-12" db="EMBL/GenBank/DDBJ databases">
        <authorList>
            <person name="Toschakov S.V."/>
        </authorList>
    </citation>
    <scope>NUCLEOTIDE SEQUENCE [LARGE SCALE GENOMIC DNA]</scope>
    <source>
        <strain evidence="1 2">GM2012</strain>
    </source>
</reference>
<organism evidence="1 2">
    <name type="scientific">Tautonia sociabilis</name>
    <dbReference type="NCBI Taxonomy" id="2080755"/>
    <lineage>
        <taxon>Bacteria</taxon>
        <taxon>Pseudomonadati</taxon>
        <taxon>Planctomycetota</taxon>
        <taxon>Planctomycetia</taxon>
        <taxon>Isosphaerales</taxon>
        <taxon>Isosphaeraceae</taxon>
        <taxon>Tautonia</taxon>
    </lineage>
</organism>
<gene>
    <name evidence="1" type="ORF">TsocGM_20100</name>
</gene>